<feature type="transmembrane region" description="Helical" evidence="1">
    <location>
        <begin position="16"/>
        <end position="33"/>
    </location>
</feature>
<feature type="transmembrane region" description="Helical" evidence="1">
    <location>
        <begin position="136"/>
        <end position="160"/>
    </location>
</feature>
<feature type="transmembrane region" description="Helical" evidence="1">
    <location>
        <begin position="108"/>
        <end position="124"/>
    </location>
</feature>
<dbReference type="PANTHER" id="PTHR22943">
    <property type="entry name" value="7-TRANSMEMBRANE DOMAIN RECEPTOR C.ELEGANS"/>
    <property type="match status" value="1"/>
</dbReference>
<accession>A0A811L5Q0</accession>
<sequence>MNFDCNYDYGNLPLEYSILLISIVTNVAVLIVFKKILTDDNRYGCVLQLNSGAMIINSVLKAVTRVHFYTEDMKMFARVEGLLIRRLLKHVPILFQYVIIVIDKIGCYFIIFTTVIPFFCRYIIVVKNRIPSCADYYKIVGFGLFMAAFFGGLPAISSYFSMNQVYQSMDIDGELLSQSCPNPALPFMVMLGSHVGEQLKASTLLFVVIGSYGIIYYCTTRVACHIRHGQEVVSQKTRALQEQLLFAMRIQAAVPSFFSLVPFLISDVAFVTQYYPNEALFLLYISLLSLNFINPMLIIFTVKEVRRQLFARFIPGLDVKRDIRVASSVLSFTGSHSGASWRKNSHF</sequence>
<keyword evidence="3" id="KW-1185">Reference proteome</keyword>
<dbReference type="EMBL" id="CAJFDH010000005">
    <property type="protein sequence ID" value="CAD5223592.1"/>
    <property type="molecule type" value="Genomic_DNA"/>
</dbReference>
<organism evidence="2 3">
    <name type="scientific">Bursaphelenchus okinawaensis</name>
    <dbReference type="NCBI Taxonomy" id="465554"/>
    <lineage>
        <taxon>Eukaryota</taxon>
        <taxon>Metazoa</taxon>
        <taxon>Ecdysozoa</taxon>
        <taxon>Nematoda</taxon>
        <taxon>Chromadorea</taxon>
        <taxon>Rhabditida</taxon>
        <taxon>Tylenchina</taxon>
        <taxon>Tylenchomorpha</taxon>
        <taxon>Aphelenchoidea</taxon>
        <taxon>Aphelenchoididae</taxon>
        <taxon>Bursaphelenchus</taxon>
    </lineage>
</organism>
<dbReference type="PANTHER" id="PTHR22943:SF248">
    <property type="entry name" value="SEVEN TM RECEPTOR"/>
    <property type="match status" value="1"/>
</dbReference>
<dbReference type="EMBL" id="CAJFCW020000005">
    <property type="protein sequence ID" value="CAG9118273.1"/>
    <property type="molecule type" value="Genomic_DNA"/>
</dbReference>
<dbReference type="Pfam" id="PF10318">
    <property type="entry name" value="7TM_GPCR_Srh"/>
    <property type="match status" value="1"/>
</dbReference>
<evidence type="ECO:0000313" key="2">
    <source>
        <dbReference type="EMBL" id="CAD5223592.1"/>
    </source>
</evidence>
<feature type="transmembrane region" description="Helical" evidence="1">
    <location>
        <begin position="252"/>
        <end position="275"/>
    </location>
</feature>
<proteinExistence type="predicted"/>
<feature type="transmembrane region" description="Helical" evidence="1">
    <location>
        <begin position="281"/>
        <end position="302"/>
    </location>
</feature>
<evidence type="ECO:0000313" key="3">
    <source>
        <dbReference type="Proteomes" id="UP000614601"/>
    </source>
</evidence>
<protein>
    <recommendedName>
        <fullName evidence="4">G_PROTEIN_RECEP_F1_2 domain-containing protein</fullName>
    </recommendedName>
</protein>
<keyword evidence="1" id="KW-1133">Transmembrane helix</keyword>
<dbReference type="Proteomes" id="UP000783686">
    <property type="component" value="Unassembled WGS sequence"/>
</dbReference>
<keyword evidence="1" id="KW-0812">Transmembrane</keyword>
<gene>
    <name evidence="2" type="ORF">BOKJ2_LOCUS10362</name>
</gene>
<dbReference type="Proteomes" id="UP000614601">
    <property type="component" value="Unassembled WGS sequence"/>
</dbReference>
<dbReference type="OrthoDB" id="10468926at2759"/>
<reference evidence="2" key="1">
    <citation type="submission" date="2020-09" db="EMBL/GenBank/DDBJ databases">
        <authorList>
            <person name="Kikuchi T."/>
        </authorList>
    </citation>
    <scope>NUCLEOTIDE SEQUENCE</scope>
    <source>
        <strain evidence="2">SH1</strain>
    </source>
</reference>
<keyword evidence="1" id="KW-0472">Membrane</keyword>
<dbReference type="InterPro" id="IPR019422">
    <property type="entry name" value="7TM_GPCR_serpentine_rcpt_Srh"/>
</dbReference>
<evidence type="ECO:0000256" key="1">
    <source>
        <dbReference type="SAM" id="Phobius"/>
    </source>
</evidence>
<dbReference type="AlphaFoldDB" id="A0A811L5Q0"/>
<evidence type="ECO:0008006" key="4">
    <source>
        <dbReference type="Google" id="ProtNLM"/>
    </source>
</evidence>
<feature type="transmembrane region" description="Helical" evidence="1">
    <location>
        <begin position="199"/>
        <end position="218"/>
    </location>
</feature>
<comment type="caution">
    <text evidence="2">The sequence shown here is derived from an EMBL/GenBank/DDBJ whole genome shotgun (WGS) entry which is preliminary data.</text>
</comment>
<name>A0A811L5Q0_9BILA</name>